<proteinExistence type="predicted"/>
<reference evidence="12" key="1">
    <citation type="submission" date="2025-08" db="UniProtKB">
        <authorList>
            <consortium name="Ensembl"/>
        </authorList>
    </citation>
    <scope>IDENTIFICATION</scope>
</reference>
<dbReference type="SUPFAM" id="SSF57581">
    <property type="entry name" value="TB module/8-cys domain"/>
    <property type="match status" value="1"/>
</dbReference>
<keyword evidence="6" id="KW-0677">Repeat</keyword>
<dbReference type="PANTHER" id="PTHR47333">
    <property type="entry name" value="VON WILLEBRAND FACTOR C AND EGF DOMAIN-CONTAINING PROTEIN"/>
    <property type="match status" value="1"/>
</dbReference>
<dbReference type="Ensembl" id="ENSNBRT00000021320.1">
    <property type="protein sequence ID" value="ENSNBRP00000020758.1"/>
    <property type="gene ID" value="ENSNBRG00000015944.1"/>
</dbReference>
<dbReference type="PROSITE" id="PS01187">
    <property type="entry name" value="EGF_CA"/>
    <property type="match status" value="3"/>
</dbReference>
<organism evidence="12 13">
    <name type="scientific">Neolamprologus brichardi</name>
    <name type="common">Fairy cichlid</name>
    <name type="synonym">Lamprologus brichardi</name>
    <dbReference type="NCBI Taxonomy" id="32507"/>
    <lineage>
        <taxon>Eukaryota</taxon>
        <taxon>Metazoa</taxon>
        <taxon>Chordata</taxon>
        <taxon>Craniata</taxon>
        <taxon>Vertebrata</taxon>
        <taxon>Euteleostomi</taxon>
        <taxon>Actinopterygii</taxon>
        <taxon>Neopterygii</taxon>
        <taxon>Teleostei</taxon>
        <taxon>Neoteleostei</taxon>
        <taxon>Acanthomorphata</taxon>
        <taxon>Ovalentaria</taxon>
        <taxon>Cichlomorphae</taxon>
        <taxon>Cichliformes</taxon>
        <taxon>Cichlidae</taxon>
        <taxon>African cichlids</taxon>
        <taxon>Pseudocrenilabrinae</taxon>
        <taxon>Lamprologini</taxon>
        <taxon>Neolamprologus</taxon>
    </lineage>
</organism>
<keyword evidence="13" id="KW-1185">Reference proteome</keyword>
<dbReference type="OMA" id="NGHCINI"/>
<dbReference type="PROSITE" id="PS50026">
    <property type="entry name" value="EGF_3"/>
    <property type="match status" value="4"/>
</dbReference>
<dbReference type="Proteomes" id="UP000261580">
    <property type="component" value="Unassembled WGS sequence"/>
</dbReference>
<evidence type="ECO:0000259" key="10">
    <source>
        <dbReference type="PROSITE" id="PS50026"/>
    </source>
</evidence>
<keyword evidence="8" id="KW-0325">Glycoprotein</keyword>
<evidence type="ECO:0000256" key="6">
    <source>
        <dbReference type="ARBA" id="ARBA00022737"/>
    </source>
</evidence>
<evidence type="ECO:0000256" key="7">
    <source>
        <dbReference type="ARBA" id="ARBA00023157"/>
    </source>
</evidence>
<evidence type="ECO:0000256" key="9">
    <source>
        <dbReference type="PROSITE-ProRule" id="PRU00076"/>
    </source>
</evidence>
<accession>A0A3Q4HJG9</accession>
<dbReference type="FunFam" id="2.10.25.10:FF:000087">
    <property type="entry name" value="Fibrillin 2"/>
    <property type="match status" value="1"/>
</dbReference>
<feature type="domain" description="EGF-like" evidence="10">
    <location>
        <begin position="332"/>
        <end position="368"/>
    </location>
</feature>
<evidence type="ECO:0008006" key="14">
    <source>
        <dbReference type="Google" id="ProtNLM"/>
    </source>
</evidence>
<dbReference type="GO" id="GO:0005509">
    <property type="term" value="F:calcium ion binding"/>
    <property type="evidence" value="ECO:0007669"/>
    <property type="project" value="InterPro"/>
</dbReference>
<dbReference type="InterPro" id="IPR001881">
    <property type="entry name" value="EGF-like_Ca-bd_dom"/>
</dbReference>
<dbReference type="PROSITE" id="PS01186">
    <property type="entry name" value="EGF_2"/>
    <property type="match status" value="4"/>
</dbReference>
<dbReference type="Pfam" id="PF00683">
    <property type="entry name" value="TB"/>
    <property type="match status" value="1"/>
</dbReference>
<dbReference type="SUPFAM" id="SSF57184">
    <property type="entry name" value="Growth factor receptor domain"/>
    <property type="match status" value="1"/>
</dbReference>
<dbReference type="Gene3D" id="3.90.290.10">
    <property type="entry name" value="TGF-beta binding (TB) domain"/>
    <property type="match status" value="1"/>
</dbReference>
<dbReference type="SMART" id="SM00181">
    <property type="entry name" value="EGF"/>
    <property type="match status" value="6"/>
</dbReference>
<dbReference type="Pfam" id="PF07645">
    <property type="entry name" value="EGF_CA"/>
    <property type="match status" value="6"/>
</dbReference>
<dbReference type="GeneTree" id="ENSGT00950000183158"/>
<dbReference type="InterPro" id="IPR000152">
    <property type="entry name" value="EGF-type_Asp/Asn_hydroxyl_site"/>
</dbReference>
<keyword evidence="3" id="KW-0272">Extracellular matrix</keyword>
<keyword evidence="4 9" id="KW-0245">EGF-like domain</keyword>
<protein>
    <recommendedName>
        <fullName evidence="14">Fibrillin 2b</fullName>
    </recommendedName>
</protein>
<comment type="caution">
    <text evidence="9">Lacks conserved residue(s) required for the propagation of feature annotation.</text>
</comment>
<keyword evidence="2" id="KW-0964">Secreted</keyword>
<dbReference type="InterPro" id="IPR009030">
    <property type="entry name" value="Growth_fac_rcpt_cys_sf"/>
</dbReference>
<feature type="domain" description="EGF-like" evidence="10">
    <location>
        <begin position="49"/>
        <end position="90"/>
    </location>
</feature>
<dbReference type="InterPro" id="IPR052080">
    <property type="entry name" value="vWF_C/EGF_Fibrillin"/>
</dbReference>
<dbReference type="FunFam" id="2.10.25.10:FF:000003">
    <property type="entry name" value="fibrillin-1 isoform X1"/>
    <property type="match status" value="1"/>
</dbReference>
<evidence type="ECO:0000313" key="12">
    <source>
        <dbReference type="Ensembl" id="ENSNBRP00000020758.1"/>
    </source>
</evidence>
<comment type="subcellular location">
    <subcellularLocation>
        <location evidence="1">Secreted</location>
        <location evidence="1">Extracellular space</location>
        <location evidence="1">Extracellular matrix</location>
    </subcellularLocation>
</comment>
<dbReference type="SMART" id="SM00179">
    <property type="entry name" value="EGF_CA"/>
    <property type="match status" value="6"/>
</dbReference>
<dbReference type="InterPro" id="IPR017878">
    <property type="entry name" value="TB_dom"/>
</dbReference>
<dbReference type="InterPro" id="IPR049883">
    <property type="entry name" value="NOTCH1_EGF-like"/>
</dbReference>
<reference evidence="12" key="2">
    <citation type="submission" date="2025-09" db="UniProtKB">
        <authorList>
            <consortium name="Ensembl"/>
        </authorList>
    </citation>
    <scope>IDENTIFICATION</scope>
</reference>
<dbReference type="STRING" id="32507.ENSNBRP00000020758"/>
<evidence type="ECO:0000256" key="5">
    <source>
        <dbReference type="ARBA" id="ARBA00022729"/>
    </source>
</evidence>
<feature type="domain" description="EGF-like" evidence="10">
    <location>
        <begin position="188"/>
        <end position="224"/>
    </location>
</feature>
<evidence type="ECO:0000256" key="8">
    <source>
        <dbReference type="ARBA" id="ARBA00023180"/>
    </source>
</evidence>
<feature type="domain" description="TB" evidence="11">
    <location>
        <begin position="95"/>
        <end position="148"/>
    </location>
</feature>
<dbReference type="PROSITE" id="PS51364">
    <property type="entry name" value="TB"/>
    <property type="match status" value="1"/>
</dbReference>
<dbReference type="PROSITE" id="PS00010">
    <property type="entry name" value="ASX_HYDROXYL"/>
    <property type="match status" value="5"/>
</dbReference>
<sequence length="581" mass="63265">MFDTPVFTDINECVSLPGTCSPGTCQNLDGSFRCICPPGYEVQNDQCIDLNECRTKPGICKNGRCVNTVGSYRCECNDGFEPSSTGTECIDNRKGFCFTEVLQTMCQQSSTNRNSVTKSECCCNAGRGWGSQCELCPLPGTIQYKKMCPLGPGYTTDGRDINECQVMPDLCRNGGSFPTAVICFLSEDLDECATKQHNCQFLCVNTIGGFTCKCPSGFSQHQTACIGENNVSMFLKCWQTTTSAPLRAACAVPGPLASTRPVASTVNAPKLSFTARDQRVFLLIRLQSAIQNVDECSSNHRCQHGCQNMLGGYRCGCPQGYVQHYQWNQCVDENECQGASVCGSASCYNTLGSYKCVCPSGFDFDQGVGGCQDVNECTTSTNPCIYGCSNTDGGYLCGCPGGFYRAGQGHCITGSGFPGQYVEGEDEDGLSPEACYECKINGGKNGRQKRDADENELTAVSMASVDTQASIPVNVSLASLLNKEPLLELLPALQPLEHHVRYVITHGNADEHFRLLERRDGKSVLRLGKKPPPPGSYRLEVASLRLFGPRKLHQLEKQHDIDYLQGEIGDALRIKLHIHLH</sequence>
<dbReference type="Gene3D" id="2.10.25.10">
    <property type="entry name" value="Laminin"/>
    <property type="match status" value="6"/>
</dbReference>
<dbReference type="InterPro" id="IPR036773">
    <property type="entry name" value="TB_dom_sf"/>
</dbReference>
<dbReference type="FunFam" id="2.10.25.10:FF:000196">
    <property type="entry name" value="Fibrillin 2"/>
    <property type="match status" value="1"/>
</dbReference>
<dbReference type="FunFam" id="3.90.290.10:FF:000011">
    <property type="entry name" value="Fibrillin 2"/>
    <property type="match status" value="1"/>
</dbReference>
<dbReference type="AlphaFoldDB" id="A0A3Q4HJG9"/>
<keyword evidence="5" id="KW-0732">Signal</keyword>
<dbReference type="FunFam" id="2.10.25.10:FF:000023">
    <property type="entry name" value="Fibrillin 2"/>
    <property type="match status" value="2"/>
</dbReference>
<dbReference type="InterPro" id="IPR018097">
    <property type="entry name" value="EGF_Ca-bd_CS"/>
</dbReference>
<evidence type="ECO:0000256" key="1">
    <source>
        <dbReference type="ARBA" id="ARBA00004498"/>
    </source>
</evidence>
<keyword evidence="7" id="KW-1015">Disulfide bond</keyword>
<dbReference type="SUPFAM" id="SSF57196">
    <property type="entry name" value="EGF/Laminin"/>
    <property type="match status" value="3"/>
</dbReference>
<evidence type="ECO:0000256" key="4">
    <source>
        <dbReference type="ARBA" id="ARBA00022536"/>
    </source>
</evidence>
<evidence type="ECO:0000256" key="3">
    <source>
        <dbReference type="ARBA" id="ARBA00022530"/>
    </source>
</evidence>
<evidence type="ECO:0000313" key="13">
    <source>
        <dbReference type="Proteomes" id="UP000261580"/>
    </source>
</evidence>
<feature type="domain" description="EGF-like" evidence="10">
    <location>
        <begin position="9"/>
        <end position="48"/>
    </location>
</feature>
<name>A0A3Q4HJG9_NEOBR</name>
<evidence type="ECO:0000256" key="2">
    <source>
        <dbReference type="ARBA" id="ARBA00022525"/>
    </source>
</evidence>
<dbReference type="Bgee" id="ENSNBRG00000015944">
    <property type="expression patterns" value="Expressed in zone of skin and 4 other cell types or tissues"/>
</dbReference>
<dbReference type="PANTHER" id="PTHR47333:SF5">
    <property type="entry name" value="FIBRILLIN-3"/>
    <property type="match status" value="1"/>
</dbReference>
<evidence type="ECO:0000259" key="11">
    <source>
        <dbReference type="PROSITE" id="PS51364"/>
    </source>
</evidence>
<dbReference type="FunFam" id="2.10.25.10:FF:000159">
    <property type="entry name" value="Fibrillin 2"/>
    <property type="match status" value="1"/>
</dbReference>
<dbReference type="CDD" id="cd00054">
    <property type="entry name" value="EGF_CA"/>
    <property type="match status" value="6"/>
</dbReference>
<dbReference type="InterPro" id="IPR000742">
    <property type="entry name" value="EGF"/>
</dbReference>